<dbReference type="RefSeq" id="WP_252084754.1">
    <property type="nucleotide sequence ID" value="NZ_CP092418.1"/>
</dbReference>
<dbReference type="Proteomes" id="UP001055658">
    <property type="component" value="Chromosome"/>
</dbReference>
<evidence type="ECO:0000313" key="1">
    <source>
        <dbReference type="EMBL" id="USD22395.1"/>
    </source>
</evidence>
<proteinExistence type="predicted"/>
<keyword evidence="2" id="KW-1185">Reference proteome</keyword>
<name>A0ABY4VHU4_9GAMM</name>
<reference evidence="1" key="1">
    <citation type="submission" date="2022-02" db="EMBL/GenBank/DDBJ databases">
        <title>Coral-associated bacteria.</title>
        <authorList>
            <person name="Tang K."/>
            <person name="Wang X."/>
        </authorList>
    </citation>
    <scope>NUCLEOTIDE SEQUENCE</scope>
    <source>
        <strain evidence="1">SCSIO 43006</strain>
    </source>
</reference>
<organism evidence="1 2">
    <name type="scientific">Microbulbifer variabilis</name>
    <dbReference type="NCBI Taxonomy" id="266805"/>
    <lineage>
        <taxon>Bacteria</taxon>
        <taxon>Pseudomonadati</taxon>
        <taxon>Pseudomonadota</taxon>
        <taxon>Gammaproteobacteria</taxon>
        <taxon>Cellvibrionales</taxon>
        <taxon>Microbulbiferaceae</taxon>
        <taxon>Microbulbifer</taxon>
    </lineage>
</organism>
<evidence type="ECO:0000313" key="2">
    <source>
        <dbReference type="Proteomes" id="UP001055658"/>
    </source>
</evidence>
<accession>A0ABY4VHU4</accession>
<protein>
    <submittedName>
        <fullName evidence="1">Glycosyltransferase family 1 protein</fullName>
    </submittedName>
</protein>
<gene>
    <name evidence="1" type="ORF">MJO52_04495</name>
</gene>
<sequence length="306" mass="35058">MEVASRWIVVEEGPNPSTDYFVIPYLRKLGVNIKRLTFNELPSEGELKGVQLIFVRYISRSWQSLIQQNLSKLSGVSVFLDDDLLDWSAFARMPVRYQSKILRYSWSKQRWLKSIGAKLLVSTPFLQNKYRDWSPELLSAEPLDLDKGQQLSIFYHGSASHYEDINWLYPIIKEVMAENPDLSFEIIGDKHVNRLFSGVPRVRVLYPMKWPTYLSLLRRPGRSIGLAPLLDSPFNRARSHTKFYDITQAGAVGIYAEGAIYGKVVRHQENGILLPMEPSLWIEGILQLAADDALRGKLLSEAKKCL</sequence>
<dbReference type="EMBL" id="CP092418">
    <property type="protein sequence ID" value="USD22395.1"/>
    <property type="molecule type" value="Genomic_DNA"/>
</dbReference>